<evidence type="ECO:0000256" key="1">
    <source>
        <dbReference type="ARBA" id="ARBA00004609"/>
    </source>
</evidence>
<dbReference type="PROSITE" id="PS50213">
    <property type="entry name" value="FAS1"/>
    <property type="match status" value="1"/>
</dbReference>
<reference evidence="11" key="1">
    <citation type="journal article" date="2013" name="Nat. Commun.">
        <title>Whole-genome sequencing of Oryza brachyantha reveals mechanisms underlying Oryza genome evolution.</title>
        <authorList>
            <person name="Chen J."/>
            <person name="Huang Q."/>
            <person name="Gao D."/>
            <person name="Wang J."/>
            <person name="Lang Y."/>
            <person name="Liu T."/>
            <person name="Li B."/>
            <person name="Bai Z."/>
            <person name="Luis Goicoechea J."/>
            <person name="Liang C."/>
            <person name="Chen C."/>
            <person name="Zhang W."/>
            <person name="Sun S."/>
            <person name="Liao Y."/>
            <person name="Zhang X."/>
            <person name="Yang L."/>
            <person name="Song C."/>
            <person name="Wang M."/>
            <person name="Shi J."/>
            <person name="Liu G."/>
            <person name="Liu J."/>
            <person name="Zhou H."/>
            <person name="Zhou W."/>
            <person name="Yu Q."/>
            <person name="An N."/>
            <person name="Chen Y."/>
            <person name="Cai Q."/>
            <person name="Wang B."/>
            <person name="Liu B."/>
            <person name="Min J."/>
            <person name="Huang Y."/>
            <person name="Wu H."/>
            <person name="Li Z."/>
            <person name="Zhang Y."/>
            <person name="Yin Y."/>
            <person name="Song W."/>
            <person name="Jiang J."/>
            <person name="Jackson S.A."/>
            <person name="Wing R.A."/>
            <person name="Wang J."/>
            <person name="Chen M."/>
        </authorList>
    </citation>
    <scope>NUCLEOTIDE SEQUENCE [LARGE SCALE GENOMIC DNA]</scope>
    <source>
        <strain evidence="11">cv. IRGC 101232</strain>
    </source>
</reference>
<sequence>MKLTVAFLTTALTLSILLAGALARPPPAPVKPDAGGGAAPAPRDKGGNLTDVLTLVGPFSTFLMYLRQTNLVEVFAHQAYRTDQGITIFVPVDMAFAAVEPSVLTGLTKNQLKHLLMYHSLAKHYTPAEFEGLSQSNPVTTLAGARYAVNVTYDGGVVHVRSRWANAKVVGAVYETAAMVVYELDRVLLPDVLFRAHPPVAETPPVPALPSPPAAVGGDPPPDDDYVPSYDHVAPPPPPEPAGTTDADKSSAPSSYAAAAALGAIAVAALTVLH</sequence>
<feature type="region of interest" description="Disordered" evidence="8">
    <location>
        <begin position="201"/>
        <end position="253"/>
    </location>
</feature>
<evidence type="ECO:0000256" key="7">
    <source>
        <dbReference type="ARBA" id="ARBA00024686"/>
    </source>
</evidence>
<evidence type="ECO:0000256" key="5">
    <source>
        <dbReference type="ARBA" id="ARBA00022729"/>
    </source>
</evidence>
<feature type="chain" id="PRO_5003774396" description="FAS1 domain-containing protein" evidence="9">
    <location>
        <begin position="24"/>
        <end position="274"/>
    </location>
</feature>
<evidence type="ECO:0000256" key="9">
    <source>
        <dbReference type="SAM" id="SignalP"/>
    </source>
</evidence>
<dbReference type="AlphaFoldDB" id="J3LYT2"/>
<reference evidence="11" key="2">
    <citation type="submission" date="2013-04" db="UniProtKB">
        <authorList>
            <consortium name="EnsemblPlants"/>
        </authorList>
    </citation>
    <scope>IDENTIFICATION</scope>
</reference>
<dbReference type="EnsemblPlants" id="OB04G23070.1">
    <property type="protein sequence ID" value="OB04G23070.1"/>
    <property type="gene ID" value="OB04G23070"/>
</dbReference>
<feature type="domain" description="FAS1" evidence="10">
    <location>
        <begin position="46"/>
        <end position="188"/>
    </location>
</feature>
<evidence type="ECO:0000313" key="12">
    <source>
        <dbReference type="Proteomes" id="UP000006038"/>
    </source>
</evidence>
<dbReference type="SMART" id="SM00554">
    <property type="entry name" value="FAS1"/>
    <property type="match status" value="1"/>
</dbReference>
<evidence type="ECO:0000256" key="6">
    <source>
        <dbReference type="ARBA" id="ARBA00023136"/>
    </source>
</evidence>
<evidence type="ECO:0000313" key="11">
    <source>
        <dbReference type="EnsemblPlants" id="OB04G23070.1"/>
    </source>
</evidence>
<dbReference type="SUPFAM" id="SSF82153">
    <property type="entry name" value="FAS1 domain"/>
    <property type="match status" value="1"/>
</dbReference>
<keyword evidence="3" id="KW-1003">Cell membrane</keyword>
<organism evidence="11">
    <name type="scientific">Oryza brachyantha</name>
    <name type="common">malo sina</name>
    <dbReference type="NCBI Taxonomy" id="4533"/>
    <lineage>
        <taxon>Eukaryota</taxon>
        <taxon>Viridiplantae</taxon>
        <taxon>Streptophyta</taxon>
        <taxon>Embryophyta</taxon>
        <taxon>Tracheophyta</taxon>
        <taxon>Spermatophyta</taxon>
        <taxon>Magnoliopsida</taxon>
        <taxon>Liliopsida</taxon>
        <taxon>Poales</taxon>
        <taxon>Poaceae</taxon>
        <taxon>BOP clade</taxon>
        <taxon>Oryzoideae</taxon>
        <taxon>Oryzeae</taxon>
        <taxon>Oryzinae</taxon>
        <taxon>Oryza</taxon>
    </lineage>
</organism>
<evidence type="ECO:0000256" key="3">
    <source>
        <dbReference type="ARBA" id="ARBA00022475"/>
    </source>
</evidence>
<dbReference type="PANTHER" id="PTHR32077:SF9">
    <property type="entry name" value="FASCICLIN-LIKE ARABINOGALACTAN PROTEIN 7"/>
    <property type="match status" value="1"/>
</dbReference>
<keyword evidence="4" id="KW-0336">GPI-anchor</keyword>
<dbReference type="RefSeq" id="XP_006653514.1">
    <property type="nucleotide sequence ID" value="XM_006653451.2"/>
</dbReference>
<name>J3LYT2_ORYBR</name>
<dbReference type="STRING" id="4533.J3LYT2"/>
<feature type="compositionally biased region" description="Pro residues" evidence="8">
    <location>
        <begin position="201"/>
        <end position="213"/>
    </location>
</feature>
<dbReference type="InterPro" id="IPR045003">
    <property type="entry name" value="FLA_A"/>
</dbReference>
<evidence type="ECO:0000256" key="2">
    <source>
        <dbReference type="ARBA" id="ARBA00007843"/>
    </source>
</evidence>
<comment type="subcellular location">
    <subcellularLocation>
        <location evidence="1">Cell membrane</location>
        <topology evidence="1">Lipid-anchor</topology>
        <topology evidence="1">GPI-anchor</topology>
    </subcellularLocation>
</comment>
<dbReference type="Gramene" id="OB04G23070.1">
    <property type="protein sequence ID" value="OB04G23070.1"/>
    <property type="gene ID" value="OB04G23070"/>
</dbReference>
<dbReference type="InterPro" id="IPR000782">
    <property type="entry name" value="FAS1_domain"/>
</dbReference>
<evidence type="ECO:0000256" key="4">
    <source>
        <dbReference type="ARBA" id="ARBA00022622"/>
    </source>
</evidence>
<keyword evidence="5 9" id="KW-0732">Signal</keyword>
<dbReference type="HOGENOM" id="CLU_067693_2_0_1"/>
<evidence type="ECO:0000256" key="8">
    <source>
        <dbReference type="SAM" id="MobiDB-lite"/>
    </source>
</evidence>
<keyword evidence="12" id="KW-1185">Reference proteome</keyword>
<dbReference type="OrthoDB" id="286301at2759"/>
<dbReference type="Pfam" id="PF02469">
    <property type="entry name" value="Fasciclin"/>
    <property type="match status" value="1"/>
</dbReference>
<dbReference type="PANTHER" id="PTHR32077">
    <property type="entry name" value="FASCICLIN-LIKE ARABINOGALACTAN PROTEIN"/>
    <property type="match status" value="1"/>
</dbReference>
<dbReference type="GO" id="GO:0005886">
    <property type="term" value="C:plasma membrane"/>
    <property type="evidence" value="ECO:0007669"/>
    <property type="project" value="UniProtKB-SubCell"/>
</dbReference>
<dbReference type="KEGG" id="obr:102704419"/>
<keyword evidence="4" id="KW-0325">Glycoprotein</keyword>
<comment type="function">
    <text evidence="7">May be a cell surface adhesion protein.</text>
</comment>
<proteinExistence type="inferred from homology"/>
<protein>
    <recommendedName>
        <fullName evidence="10">FAS1 domain-containing protein</fullName>
    </recommendedName>
</protein>
<dbReference type="InterPro" id="IPR036378">
    <property type="entry name" value="FAS1_dom_sf"/>
</dbReference>
<evidence type="ECO:0000259" key="10">
    <source>
        <dbReference type="PROSITE" id="PS50213"/>
    </source>
</evidence>
<dbReference type="GeneID" id="102704419"/>
<dbReference type="GO" id="GO:0009834">
    <property type="term" value="P:plant-type secondary cell wall biogenesis"/>
    <property type="evidence" value="ECO:0007669"/>
    <property type="project" value="TreeGrafter"/>
</dbReference>
<dbReference type="OMA" id="PHADHPP"/>
<keyword evidence="6" id="KW-0472">Membrane</keyword>
<feature type="signal peptide" evidence="9">
    <location>
        <begin position="1"/>
        <end position="23"/>
    </location>
</feature>
<comment type="similarity">
    <text evidence="2">Belongs to the fasciclin-like AGP family.</text>
</comment>
<dbReference type="GO" id="GO:0098552">
    <property type="term" value="C:side of membrane"/>
    <property type="evidence" value="ECO:0007669"/>
    <property type="project" value="UniProtKB-KW"/>
</dbReference>
<keyword evidence="4" id="KW-0449">Lipoprotein</keyword>
<accession>J3LYT2</accession>
<dbReference type="eggNOG" id="ENOG502QV96">
    <property type="taxonomic scope" value="Eukaryota"/>
</dbReference>
<dbReference type="Gene3D" id="2.30.180.10">
    <property type="entry name" value="FAS1 domain"/>
    <property type="match status" value="1"/>
</dbReference>
<dbReference type="Proteomes" id="UP000006038">
    <property type="component" value="Chromosome 4"/>
</dbReference>
<gene>
    <name evidence="11" type="primary">LOC102704419</name>
</gene>